<dbReference type="PANTHER" id="PTHR34977:SF1">
    <property type="entry name" value="UPF0337 PROTEIN YJBJ"/>
    <property type="match status" value="1"/>
</dbReference>
<protein>
    <recommendedName>
        <fullName evidence="4">CsbD-like domain-containing protein</fullName>
    </recommendedName>
</protein>
<sequence length="146" mass="16684">MMSTELKEVEGMQWVRVRDAIQKRWPEINKQELAQCPNNLDHLTDFVSKRVGDSQEEIESVVREFAPHESLIDRISHNATDQVGRASESARFAVMRADECIAERPTQSVLASFAAGLILGVTVTALWLHQKPEPSRWERLKSQSWN</sequence>
<keyword evidence="3" id="KW-1185">Reference proteome</keyword>
<evidence type="ECO:0000256" key="1">
    <source>
        <dbReference type="SAM" id="Phobius"/>
    </source>
</evidence>
<reference evidence="2" key="1">
    <citation type="submission" date="2021-11" db="EMBL/GenBank/DDBJ databases">
        <title>Genome sequence.</title>
        <authorList>
            <person name="Sun Q."/>
        </authorList>
    </citation>
    <scope>NUCLEOTIDE SEQUENCE</scope>
    <source>
        <strain evidence="2">JC740</strain>
    </source>
</reference>
<organism evidence="2 3">
    <name type="scientific">Rhodopirellula halodulae</name>
    <dbReference type="NCBI Taxonomy" id="2894198"/>
    <lineage>
        <taxon>Bacteria</taxon>
        <taxon>Pseudomonadati</taxon>
        <taxon>Planctomycetota</taxon>
        <taxon>Planctomycetia</taxon>
        <taxon>Pirellulales</taxon>
        <taxon>Pirellulaceae</taxon>
        <taxon>Rhodopirellula</taxon>
    </lineage>
</organism>
<comment type="caution">
    <text evidence="2">The sequence shown here is derived from an EMBL/GenBank/DDBJ whole genome shotgun (WGS) entry which is preliminary data.</text>
</comment>
<proteinExistence type="predicted"/>
<dbReference type="EMBL" id="JAJKFW010000022">
    <property type="protein sequence ID" value="MCC9642789.1"/>
    <property type="molecule type" value="Genomic_DNA"/>
</dbReference>
<dbReference type="PANTHER" id="PTHR34977">
    <property type="entry name" value="UPF0337 PROTEIN YJBJ"/>
    <property type="match status" value="1"/>
</dbReference>
<evidence type="ECO:0008006" key="4">
    <source>
        <dbReference type="Google" id="ProtNLM"/>
    </source>
</evidence>
<dbReference type="InterPro" id="IPR036629">
    <property type="entry name" value="YjbJ_sf"/>
</dbReference>
<accession>A0ABS8NHA9</accession>
<gene>
    <name evidence="2" type="ORF">LOC71_10930</name>
</gene>
<dbReference type="Gene3D" id="1.10.1470.10">
    <property type="entry name" value="YjbJ"/>
    <property type="match status" value="1"/>
</dbReference>
<evidence type="ECO:0000313" key="2">
    <source>
        <dbReference type="EMBL" id="MCC9642789.1"/>
    </source>
</evidence>
<keyword evidence="1" id="KW-0812">Transmembrane</keyword>
<name>A0ABS8NHA9_9BACT</name>
<dbReference type="InterPro" id="IPR050423">
    <property type="entry name" value="UPF0337_stress_rsp"/>
</dbReference>
<keyword evidence="1" id="KW-0472">Membrane</keyword>
<evidence type="ECO:0000313" key="3">
    <source>
        <dbReference type="Proteomes" id="UP001430306"/>
    </source>
</evidence>
<dbReference type="Proteomes" id="UP001430306">
    <property type="component" value="Unassembled WGS sequence"/>
</dbReference>
<keyword evidence="1" id="KW-1133">Transmembrane helix</keyword>
<feature type="transmembrane region" description="Helical" evidence="1">
    <location>
        <begin position="109"/>
        <end position="129"/>
    </location>
</feature>